<dbReference type="RefSeq" id="XP_047741159.1">
    <property type="nucleotide sequence ID" value="XM_047885203.1"/>
</dbReference>
<feature type="chain" id="PRO_5037860936" evidence="15">
    <location>
        <begin position="19"/>
        <end position="866"/>
    </location>
</feature>
<gene>
    <name evidence="17" type="primary">LOC108668365</name>
</gene>
<feature type="compositionally biased region" description="Basic residues" evidence="14">
    <location>
        <begin position="133"/>
        <end position="153"/>
    </location>
</feature>
<keyword evidence="10" id="KW-1133">Transmembrane helix</keyword>
<dbReference type="Pfam" id="PF03071">
    <property type="entry name" value="GNT-I"/>
    <property type="match status" value="1"/>
</dbReference>
<dbReference type="GO" id="GO:0046872">
    <property type="term" value="F:metal ion binding"/>
    <property type="evidence" value="ECO:0007669"/>
    <property type="project" value="UniProtKB-KW"/>
</dbReference>
<keyword evidence="16" id="KW-1185">Reference proteome</keyword>
<dbReference type="InterPro" id="IPR052463">
    <property type="entry name" value="O-linked_mannose_GnT"/>
</dbReference>
<comment type="pathway">
    <text evidence="3">Protein modification; protein glycosylation.</text>
</comment>
<comment type="similarity">
    <text evidence="4">Belongs to the glycosyltransferase 13 family.</text>
</comment>
<dbReference type="Gene3D" id="3.90.550.10">
    <property type="entry name" value="Spore Coat Polysaccharide Biosynthesis Protein SpsA, Chain A"/>
    <property type="match status" value="1"/>
</dbReference>
<dbReference type="PANTHER" id="PTHR46396:SF1">
    <property type="entry name" value="PROTEIN O-LINKED-MANNOSE BETA-1,2-N-ACETYLGLUCOSAMINYLTRANSFERASE 1"/>
    <property type="match status" value="1"/>
</dbReference>
<evidence type="ECO:0000256" key="3">
    <source>
        <dbReference type="ARBA" id="ARBA00004922"/>
    </source>
</evidence>
<feature type="signal peptide" evidence="15">
    <location>
        <begin position="1"/>
        <end position="18"/>
    </location>
</feature>
<evidence type="ECO:0000256" key="2">
    <source>
        <dbReference type="ARBA" id="ARBA00004323"/>
    </source>
</evidence>
<proteinExistence type="inferred from homology"/>
<comment type="cofactor">
    <cofactor evidence="1">
        <name>Mn(2+)</name>
        <dbReference type="ChEBI" id="CHEBI:29035"/>
    </cofactor>
</comment>
<feature type="region of interest" description="Disordered" evidence="14">
    <location>
        <begin position="130"/>
        <end position="155"/>
    </location>
</feature>
<dbReference type="InterPro" id="IPR029044">
    <property type="entry name" value="Nucleotide-diphossugar_trans"/>
</dbReference>
<dbReference type="PANTHER" id="PTHR46396">
    <property type="entry name" value="PROTEIN O-LINKED-MANNOSE BETA-1,2-N-ACETYLGLUCOSAMINYLTRANSFERASE 1"/>
    <property type="match status" value="1"/>
</dbReference>
<accession>A0A979FV88</accession>
<keyword evidence="8" id="KW-0479">Metal-binding</keyword>
<dbReference type="AlphaFoldDB" id="A0A979FV88"/>
<reference evidence="17" key="1">
    <citation type="submission" date="2025-08" db="UniProtKB">
        <authorList>
            <consortium name="RefSeq"/>
        </authorList>
    </citation>
    <scope>IDENTIFICATION</scope>
</reference>
<dbReference type="InterPro" id="IPR004139">
    <property type="entry name" value="Glyco_trans_13"/>
</dbReference>
<dbReference type="KEGG" id="hazt:108668365"/>
<evidence type="ECO:0000256" key="5">
    <source>
        <dbReference type="ARBA" id="ARBA00022676"/>
    </source>
</evidence>
<evidence type="ECO:0000256" key="1">
    <source>
        <dbReference type="ARBA" id="ARBA00001936"/>
    </source>
</evidence>
<evidence type="ECO:0000256" key="12">
    <source>
        <dbReference type="ARBA" id="ARBA00023136"/>
    </source>
</evidence>
<name>A0A979FV88_HYAAZ</name>
<protein>
    <submittedName>
        <fullName evidence="17">Uncharacterized protein LOC108668365</fullName>
    </submittedName>
</protein>
<keyword evidence="7" id="KW-0812">Transmembrane</keyword>
<dbReference type="GO" id="GO:0000139">
    <property type="term" value="C:Golgi membrane"/>
    <property type="evidence" value="ECO:0007669"/>
    <property type="project" value="UniProtKB-SubCell"/>
</dbReference>
<organism evidence="16 17">
    <name type="scientific">Hyalella azteca</name>
    <name type="common">Amphipod</name>
    <dbReference type="NCBI Taxonomy" id="294128"/>
    <lineage>
        <taxon>Eukaryota</taxon>
        <taxon>Metazoa</taxon>
        <taxon>Ecdysozoa</taxon>
        <taxon>Arthropoda</taxon>
        <taxon>Crustacea</taxon>
        <taxon>Multicrustacea</taxon>
        <taxon>Malacostraca</taxon>
        <taxon>Eumalacostraca</taxon>
        <taxon>Peracarida</taxon>
        <taxon>Amphipoda</taxon>
        <taxon>Senticaudata</taxon>
        <taxon>Talitrida</taxon>
        <taxon>Talitroidea</taxon>
        <taxon>Hyalellidae</taxon>
        <taxon>Hyalella</taxon>
    </lineage>
</organism>
<keyword evidence="13" id="KW-0464">Manganese</keyword>
<evidence type="ECO:0000256" key="11">
    <source>
        <dbReference type="ARBA" id="ARBA00023034"/>
    </source>
</evidence>
<dbReference type="OrthoDB" id="6344064at2759"/>
<keyword evidence="5" id="KW-0328">Glycosyltransferase</keyword>
<evidence type="ECO:0000256" key="6">
    <source>
        <dbReference type="ARBA" id="ARBA00022679"/>
    </source>
</evidence>
<evidence type="ECO:0000256" key="8">
    <source>
        <dbReference type="ARBA" id="ARBA00022723"/>
    </source>
</evidence>
<keyword evidence="6" id="KW-0808">Transferase</keyword>
<dbReference type="GO" id="GO:0016266">
    <property type="term" value="P:protein O-linked glycosylation via N-acetyl-galactosamine"/>
    <property type="evidence" value="ECO:0007669"/>
    <property type="project" value="TreeGrafter"/>
</dbReference>
<evidence type="ECO:0000256" key="13">
    <source>
        <dbReference type="ARBA" id="ARBA00023211"/>
    </source>
</evidence>
<evidence type="ECO:0000256" key="7">
    <source>
        <dbReference type="ARBA" id="ARBA00022692"/>
    </source>
</evidence>
<keyword evidence="11" id="KW-0333">Golgi apparatus</keyword>
<comment type="subcellular location">
    <subcellularLocation>
        <location evidence="2">Golgi apparatus membrane</location>
        <topology evidence="2">Single-pass type II membrane protein</topology>
    </subcellularLocation>
</comment>
<evidence type="ECO:0000256" key="4">
    <source>
        <dbReference type="ARBA" id="ARBA00006492"/>
    </source>
</evidence>
<keyword evidence="9" id="KW-0735">Signal-anchor</keyword>
<evidence type="ECO:0000313" key="16">
    <source>
        <dbReference type="Proteomes" id="UP000694843"/>
    </source>
</evidence>
<evidence type="ECO:0000313" key="17">
    <source>
        <dbReference type="RefSeq" id="XP_047741159.1"/>
    </source>
</evidence>
<dbReference type="GO" id="GO:0047223">
    <property type="term" value="F:beta-1,3-galactosyl-O-glycosyl-glycoprotein beta-1,3-N-acetylglucosaminyltransferase activity"/>
    <property type="evidence" value="ECO:0007669"/>
    <property type="project" value="TreeGrafter"/>
</dbReference>
<evidence type="ECO:0000256" key="10">
    <source>
        <dbReference type="ARBA" id="ARBA00022989"/>
    </source>
</evidence>
<evidence type="ECO:0000256" key="15">
    <source>
        <dbReference type="SAM" id="SignalP"/>
    </source>
</evidence>
<keyword evidence="15" id="KW-0732">Signal</keyword>
<keyword evidence="12" id="KW-0472">Membrane</keyword>
<evidence type="ECO:0000256" key="9">
    <source>
        <dbReference type="ARBA" id="ARBA00022968"/>
    </source>
</evidence>
<evidence type="ECO:0000256" key="14">
    <source>
        <dbReference type="SAM" id="MobiDB-lite"/>
    </source>
</evidence>
<sequence length="866" mass="97865">MKPNQNLFLLALFMWAKAAKILAQTQTSVFSSAEDTNTFVTKGQNNNAPDVNIGSPNNIKNDKRDIIDVSRHARGHDNMAKRKENNVIEKIRHETAASANHYTTADDANGLVSDKIINFANDDEKHYRNREFRSKKKHRNISSQGKNKKKRSRSDHILGLLPDHWRKLQEDRYLRPIDVAAEARLAARRKAAFEVYVATKNSSLNVHVDDVMVYSVAGEASDEVHALALSGDGEVMLRRDFRTGQPAETELLGQTLTNLQPGALVVLVMMFGAGDFLRSTERMLLHHLGMRGDTVGGALKLGADVAQGIGSSPYLIDDTQLRQRIEAERTKGLKMPYKVLLLTPEGEEVREELHDENGRLLVYNGYVGTDDPSILISVVPDNWPPQNAGEKFVARAYLETAIVLKGNKDQQSNLDLSLLLPRNRGTECDWHRDPRRQKQAQFCRRHEGYGTLCRCKDPLDPQRLRRSSDHIPMSEAIPVAMLTATKCHFFYRQLISLLLAKGAAQTDILVLTDGHQEETSQLAAIFDLPVIEHRHEGDAGTSTPLNAHFRFSLFTAFSTFRNASKVIILEDDLIVSPDFISYFHQTAWLLDADATLYVVNSFSANSCPTVAADATRVRRSEMLPQFGWMVTREYAQDVLPLWVDNSETMIDWDWWLHTERRRRGRHALVPEVSRSFHSGSFGAHVSGFGQAFIFSNMIYNRDPDTRLNNLHLLTKDAYAEHILKELQKAKMLPSTFNPCSLETIPEEVRPGPVLIGVVAHSYTDENSSLASLARCLHAFPQHARDNYNGVFQYTLTGITPPTVLYAVACPLSPYCDAVYQMTMMVPSPDVEVQLAMWDDTWRYMRWLNATQDVRYSRHSDTYYGLL</sequence>
<dbReference type="GeneID" id="108668365"/>
<dbReference type="SUPFAM" id="SSF53448">
    <property type="entry name" value="Nucleotide-diphospho-sugar transferases"/>
    <property type="match status" value="1"/>
</dbReference>
<dbReference type="Proteomes" id="UP000694843">
    <property type="component" value="Unplaced"/>
</dbReference>